<dbReference type="EMBL" id="CAJNOL010005654">
    <property type="protein sequence ID" value="CAF1608046.1"/>
    <property type="molecule type" value="Genomic_DNA"/>
</dbReference>
<evidence type="ECO:0000313" key="1">
    <source>
        <dbReference type="EMBL" id="CAF1363796.1"/>
    </source>
</evidence>
<keyword evidence="3" id="KW-1185">Reference proteome</keyword>
<accession>A0A816B8C8</accession>
<protein>
    <recommendedName>
        <fullName evidence="4">F-box domain-containing protein</fullName>
    </recommendedName>
</protein>
<reference evidence="2" key="1">
    <citation type="submission" date="2021-02" db="EMBL/GenBank/DDBJ databases">
        <authorList>
            <person name="Nowell W R."/>
        </authorList>
    </citation>
    <scope>NUCLEOTIDE SEQUENCE</scope>
</reference>
<dbReference type="Proteomes" id="UP000663870">
    <property type="component" value="Unassembled WGS sequence"/>
</dbReference>
<gene>
    <name evidence="2" type="ORF">JXQ802_LOCUS49067</name>
    <name evidence="1" type="ORF">PYM288_LOCUS33011</name>
</gene>
<dbReference type="EMBL" id="CAJNOH010004249">
    <property type="protein sequence ID" value="CAF1363796.1"/>
    <property type="molecule type" value="Genomic_DNA"/>
</dbReference>
<comment type="caution">
    <text evidence="2">The sequence shown here is derived from an EMBL/GenBank/DDBJ whole genome shotgun (WGS) entry which is preliminary data.</text>
</comment>
<evidence type="ECO:0000313" key="3">
    <source>
        <dbReference type="Proteomes" id="UP000663870"/>
    </source>
</evidence>
<evidence type="ECO:0000313" key="2">
    <source>
        <dbReference type="EMBL" id="CAF1608046.1"/>
    </source>
</evidence>
<proteinExistence type="predicted"/>
<sequence length="369" mass="43513">MNSLTHIEDLSNELFFEIFDYLHALDIFTAFNSLNKRISSILQIIPLRIIISYDHCHRQIDFLSSYLNFHSHQVISIKTYDTIRDYSSIINLLFNRHYFINLQSCIFLSVNPSTKLRNVIIQLKTLNRLISFHIHQPYNKNLHQIYKYNLTRTLLMHNSSFLRSIVLQYPYNYFDISNYSSISSNLISLELLISGSPSIVSVYSILPILRLCHTIRYLTITVEHMHPIGNDHINFSSQTPSINENDLPILPQLTSFNLTILAICDICSISYILRCMPNLIHFHFVLATRSANWPFPHELLDGCVWQQILEYNVPCLSKFEFHMSIMKRYPKLNLDNVVNSFEYFSKKYSNWNMIIDRWILFRRNSGKLN</sequence>
<evidence type="ECO:0008006" key="4">
    <source>
        <dbReference type="Google" id="ProtNLM"/>
    </source>
</evidence>
<organism evidence="2 3">
    <name type="scientific">Rotaria sordida</name>
    <dbReference type="NCBI Taxonomy" id="392033"/>
    <lineage>
        <taxon>Eukaryota</taxon>
        <taxon>Metazoa</taxon>
        <taxon>Spiralia</taxon>
        <taxon>Gnathifera</taxon>
        <taxon>Rotifera</taxon>
        <taxon>Eurotatoria</taxon>
        <taxon>Bdelloidea</taxon>
        <taxon>Philodinida</taxon>
        <taxon>Philodinidae</taxon>
        <taxon>Rotaria</taxon>
    </lineage>
</organism>
<dbReference type="AlphaFoldDB" id="A0A816B8C8"/>
<dbReference type="Proteomes" id="UP000663854">
    <property type="component" value="Unassembled WGS sequence"/>
</dbReference>
<name>A0A816B8C8_9BILA</name>